<dbReference type="KEGG" id="ehx:EMIHUDRAFT_47640"/>
<dbReference type="HOGENOM" id="CLU_2519493_0_0_1"/>
<dbReference type="PANTHER" id="PTHR14614">
    <property type="entry name" value="HEPATOCELLULAR CARCINOMA-ASSOCIATED ANTIGEN"/>
    <property type="match status" value="1"/>
</dbReference>
<dbReference type="AlphaFoldDB" id="A0A0D3JVG6"/>
<dbReference type="RefSeq" id="XP_005775848.1">
    <property type="nucleotide sequence ID" value="XM_005775791.1"/>
</dbReference>
<dbReference type="KEGG" id="ehx:EMIHUDRAFT_47596"/>
<dbReference type="InterPro" id="IPR019410">
    <property type="entry name" value="Methyltransf_16"/>
</dbReference>
<organism evidence="1 2">
    <name type="scientific">Emiliania huxleyi (strain CCMP1516)</name>
    <dbReference type="NCBI Taxonomy" id="280463"/>
    <lineage>
        <taxon>Eukaryota</taxon>
        <taxon>Haptista</taxon>
        <taxon>Haptophyta</taxon>
        <taxon>Prymnesiophyceae</taxon>
        <taxon>Isochrysidales</taxon>
        <taxon>Noelaerhabdaceae</taxon>
        <taxon>Emiliania</taxon>
    </lineage>
</organism>
<proteinExistence type="predicted"/>
<evidence type="ECO:0000313" key="2">
    <source>
        <dbReference type="Proteomes" id="UP000013827"/>
    </source>
</evidence>
<name>A0A0D3JVG6_EMIH1</name>
<dbReference type="SUPFAM" id="SSF53335">
    <property type="entry name" value="S-adenosyl-L-methionine-dependent methyltransferases"/>
    <property type="match status" value="1"/>
</dbReference>
<keyword evidence="2" id="KW-1185">Reference proteome</keyword>
<dbReference type="Gene3D" id="3.40.50.150">
    <property type="entry name" value="Vaccinia Virus protein VP39"/>
    <property type="match status" value="1"/>
</dbReference>
<evidence type="ECO:0008006" key="3">
    <source>
        <dbReference type="Google" id="ProtNLM"/>
    </source>
</evidence>
<dbReference type="RefSeq" id="XP_005779930.1">
    <property type="nucleotide sequence ID" value="XM_005779873.1"/>
</dbReference>
<dbReference type="EnsemblProtists" id="EOD27501">
    <property type="protein sequence ID" value="EOD27501"/>
    <property type="gene ID" value="EMIHUDRAFT_47640"/>
</dbReference>
<dbReference type="GeneID" id="17273046"/>
<dbReference type="OMA" id="LACAWDD"/>
<reference evidence="1" key="2">
    <citation type="submission" date="2024-10" db="UniProtKB">
        <authorList>
            <consortium name="EnsemblProtists"/>
        </authorList>
    </citation>
    <scope>IDENTIFICATION</scope>
</reference>
<dbReference type="PaxDb" id="2903-EOD23419"/>
<dbReference type="InterPro" id="IPR029063">
    <property type="entry name" value="SAM-dependent_MTases_sf"/>
</dbReference>
<dbReference type="GeneID" id="17268963"/>
<dbReference type="EnsemblProtists" id="EOD23419">
    <property type="protein sequence ID" value="EOD23419"/>
    <property type="gene ID" value="EMIHUDRAFT_47596"/>
</dbReference>
<sequence length="85" mass="9011">YGDFLWSPAIALARWLAQESIALEDKTVLELGAGLGLPGVTAATVGARQVLIQDQLEVSLREVTATAARNGVDDRVSTLACAWDD</sequence>
<reference evidence="2" key="1">
    <citation type="journal article" date="2013" name="Nature">
        <title>Pan genome of the phytoplankton Emiliania underpins its global distribution.</title>
        <authorList>
            <person name="Read B.A."/>
            <person name="Kegel J."/>
            <person name="Klute M.J."/>
            <person name="Kuo A."/>
            <person name="Lefebvre S.C."/>
            <person name="Maumus F."/>
            <person name="Mayer C."/>
            <person name="Miller J."/>
            <person name="Monier A."/>
            <person name="Salamov A."/>
            <person name="Young J."/>
            <person name="Aguilar M."/>
            <person name="Claverie J.M."/>
            <person name="Frickenhaus S."/>
            <person name="Gonzalez K."/>
            <person name="Herman E.K."/>
            <person name="Lin Y.C."/>
            <person name="Napier J."/>
            <person name="Ogata H."/>
            <person name="Sarno A.F."/>
            <person name="Shmutz J."/>
            <person name="Schroeder D."/>
            <person name="de Vargas C."/>
            <person name="Verret F."/>
            <person name="von Dassow P."/>
            <person name="Valentin K."/>
            <person name="Van de Peer Y."/>
            <person name="Wheeler G."/>
            <person name="Dacks J.B."/>
            <person name="Delwiche C.F."/>
            <person name="Dyhrman S.T."/>
            <person name="Glockner G."/>
            <person name="John U."/>
            <person name="Richards T."/>
            <person name="Worden A.Z."/>
            <person name="Zhang X."/>
            <person name="Grigoriev I.V."/>
            <person name="Allen A.E."/>
            <person name="Bidle K."/>
            <person name="Borodovsky M."/>
            <person name="Bowler C."/>
            <person name="Brownlee C."/>
            <person name="Cock J.M."/>
            <person name="Elias M."/>
            <person name="Gladyshev V.N."/>
            <person name="Groth M."/>
            <person name="Guda C."/>
            <person name="Hadaegh A."/>
            <person name="Iglesias-Rodriguez M.D."/>
            <person name="Jenkins J."/>
            <person name="Jones B.M."/>
            <person name="Lawson T."/>
            <person name="Leese F."/>
            <person name="Lindquist E."/>
            <person name="Lobanov A."/>
            <person name="Lomsadze A."/>
            <person name="Malik S.B."/>
            <person name="Marsh M.E."/>
            <person name="Mackinder L."/>
            <person name="Mock T."/>
            <person name="Mueller-Roeber B."/>
            <person name="Pagarete A."/>
            <person name="Parker M."/>
            <person name="Probert I."/>
            <person name="Quesneville H."/>
            <person name="Raines C."/>
            <person name="Rensing S.A."/>
            <person name="Riano-Pachon D.M."/>
            <person name="Richier S."/>
            <person name="Rokitta S."/>
            <person name="Shiraiwa Y."/>
            <person name="Soanes D.M."/>
            <person name="van der Giezen M."/>
            <person name="Wahlund T.M."/>
            <person name="Williams B."/>
            <person name="Wilson W."/>
            <person name="Wolfe G."/>
            <person name="Wurch L.L."/>
        </authorList>
    </citation>
    <scope>NUCLEOTIDE SEQUENCE</scope>
</reference>
<dbReference type="Pfam" id="PF10294">
    <property type="entry name" value="Methyltransf_16"/>
    <property type="match status" value="1"/>
</dbReference>
<protein>
    <recommendedName>
        <fullName evidence="3">Methyltransferase</fullName>
    </recommendedName>
</protein>
<evidence type="ECO:0000313" key="1">
    <source>
        <dbReference type="EnsemblProtists" id="EOD27501"/>
    </source>
</evidence>
<dbReference type="Proteomes" id="UP000013827">
    <property type="component" value="Unassembled WGS sequence"/>
</dbReference>
<accession>A0A0D3JVG6</accession>